<reference evidence="2" key="2">
    <citation type="submission" date="2019-10" db="EMBL/GenBank/DDBJ databases">
        <title>Conservation and host-specific expression of non-tandemly repeated heterogenous ribosome RNA gene in arbuscular mycorrhizal fungi.</title>
        <authorList>
            <person name="Maeda T."/>
            <person name="Kobayashi Y."/>
            <person name="Nakagawa T."/>
            <person name="Ezawa T."/>
            <person name="Yamaguchi K."/>
            <person name="Bino T."/>
            <person name="Nishimoto Y."/>
            <person name="Shigenobu S."/>
            <person name="Kawaguchi M."/>
        </authorList>
    </citation>
    <scope>NUCLEOTIDE SEQUENCE</scope>
    <source>
        <strain evidence="2">HR1</strain>
    </source>
</reference>
<evidence type="ECO:0000313" key="3">
    <source>
        <dbReference type="Proteomes" id="UP000247702"/>
    </source>
</evidence>
<reference evidence="1 3" key="1">
    <citation type="submission" date="2017-11" db="EMBL/GenBank/DDBJ databases">
        <title>The genome of Rhizophagus clarus HR1 reveals common genetic basis of auxotrophy among arbuscular mycorrhizal fungi.</title>
        <authorList>
            <person name="Kobayashi Y."/>
        </authorList>
    </citation>
    <scope>NUCLEOTIDE SEQUENCE [LARGE SCALE GENOMIC DNA]</scope>
    <source>
        <strain evidence="1 3">HR1</strain>
    </source>
</reference>
<dbReference type="AlphaFoldDB" id="A0A2Z6RR06"/>
<gene>
    <name evidence="2" type="ORF">RCL2_002148400</name>
    <name evidence="1" type="ORF">RclHR1_03380003</name>
</gene>
<dbReference type="EMBL" id="BEXD01002646">
    <property type="protein sequence ID" value="GBB98961.1"/>
    <property type="molecule type" value="Genomic_DNA"/>
</dbReference>
<dbReference type="Proteomes" id="UP000615446">
    <property type="component" value="Unassembled WGS sequence"/>
</dbReference>
<dbReference type="EMBL" id="BLAL01000239">
    <property type="protein sequence ID" value="GES94778.1"/>
    <property type="molecule type" value="Genomic_DNA"/>
</dbReference>
<accession>A0A2Z6RR06</accession>
<sequence length="83" mass="9521">MILGAPHVCKYVLYTVKVVCLEICRNENYYNLYVTYYIINSVLAFGRGQDFWPFWPQPNGQTANGQPRPNGQRANTVLITFSS</sequence>
<evidence type="ECO:0000313" key="1">
    <source>
        <dbReference type="EMBL" id="GBB98961.1"/>
    </source>
</evidence>
<organism evidence="1 3">
    <name type="scientific">Rhizophagus clarus</name>
    <dbReference type="NCBI Taxonomy" id="94130"/>
    <lineage>
        <taxon>Eukaryota</taxon>
        <taxon>Fungi</taxon>
        <taxon>Fungi incertae sedis</taxon>
        <taxon>Mucoromycota</taxon>
        <taxon>Glomeromycotina</taxon>
        <taxon>Glomeromycetes</taxon>
        <taxon>Glomerales</taxon>
        <taxon>Glomeraceae</taxon>
        <taxon>Rhizophagus</taxon>
    </lineage>
</organism>
<comment type="caution">
    <text evidence="1">The sequence shown here is derived from an EMBL/GenBank/DDBJ whole genome shotgun (WGS) entry which is preliminary data.</text>
</comment>
<dbReference type="Proteomes" id="UP000247702">
    <property type="component" value="Unassembled WGS sequence"/>
</dbReference>
<keyword evidence="3" id="KW-1185">Reference proteome</keyword>
<proteinExistence type="predicted"/>
<evidence type="ECO:0000313" key="2">
    <source>
        <dbReference type="EMBL" id="GES94778.1"/>
    </source>
</evidence>
<name>A0A2Z6RR06_9GLOM</name>
<protein>
    <submittedName>
        <fullName evidence="1">Uncharacterized protein</fullName>
    </submittedName>
</protein>